<feature type="domain" description="D-isomer specific 2-hydroxyacid dehydrogenase NAD-binding" evidence="3">
    <location>
        <begin position="102"/>
        <end position="273"/>
    </location>
</feature>
<protein>
    <submittedName>
        <fullName evidence="4">Glyoxylate/hydroxypyruvate reductase A</fullName>
    </submittedName>
</protein>
<keyword evidence="5" id="KW-1185">Reference proteome</keyword>
<accession>A0A1G8AK25</accession>
<dbReference type="PANTHER" id="PTHR43333:SF1">
    <property type="entry name" value="D-ISOMER SPECIFIC 2-HYDROXYACID DEHYDROGENASE NAD-BINDING DOMAIN-CONTAINING PROTEIN"/>
    <property type="match status" value="1"/>
</dbReference>
<dbReference type="PANTHER" id="PTHR43333">
    <property type="entry name" value="2-HACID_DH_C DOMAIN-CONTAINING PROTEIN"/>
    <property type="match status" value="1"/>
</dbReference>
<dbReference type="Gene3D" id="3.40.50.720">
    <property type="entry name" value="NAD(P)-binding Rossmann-like Domain"/>
    <property type="match status" value="2"/>
</dbReference>
<proteinExistence type="predicted"/>
<evidence type="ECO:0000313" key="5">
    <source>
        <dbReference type="Proteomes" id="UP000182894"/>
    </source>
</evidence>
<dbReference type="AlphaFoldDB" id="A0A1G8AK25"/>
<dbReference type="GO" id="GO:0051287">
    <property type="term" value="F:NAD binding"/>
    <property type="evidence" value="ECO:0007669"/>
    <property type="project" value="InterPro"/>
</dbReference>
<dbReference type="GO" id="GO:0016491">
    <property type="term" value="F:oxidoreductase activity"/>
    <property type="evidence" value="ECO:0007669"/>
    <property type="project" value="UniProtKB-KW"/>
</dbReference>
<evidence type="ECO:0000259" key="3">
    <source>
        <dbReference type="Pfam" id="PF02826"/>
    </source>
</evidence>
<keyword evidence="1" id="KW-0560">Oxidoreductase</keyword>
<keyword evidence="4" id="KW-0670">Pyruvate</keyword>
<evidence type="ECO:0000256" key="2">
    <source>
        <dbReference type="ARBA" id="ARBA00023027"/>
    </source>
</evidence>
<dbReference type="InterPro" id="IPR006140">
    <property type="entry name" value="D-isomer_DH_NAD-bd"/>
</dbReference>
<evidence type="ECO:0000256" key="1">
    <source>
        <dbReference type="ARBA" id="ARBA00023002"/>
    </source>
</evidence>
<dbReference type="CDD" id="cd12164">
    <property type="entry name" value="GDH_like_2"/>
    <property type="match status" value="1"/>
</dbReference>
<dbReference type="STRING" id="89065.SAMN05216605_10579"/>
<dbReference type="SUPFAM" id="SSF52283">
    <property type="entry name" value="Formate/glycerate dehydrogenase catalytic domain-like"/>
    <property type="match status" value="1"/>
</dbReference>
<reference evidence="5" key="1">
    <citation type="submission" date="2016-10" db="EMBL/GenBank/DDBJ databases">
        <authorList>
            <person name="Varghese N."/>
            <person name="Submissions S."/>
        </authorList>
    </citation>
    <scope>NUCLEOTIDE SEQUENCE [LARGE SCALE GENOMIC DNA]</scope>
    <source>
        <strain evidence="5">ATCC 700689</strain>
    </source>
</reference>
<sequence>MALLFKVDDSRGSVWKSLFEQHAPDIDVRLWPDIGDPSQVRYFAAWQPPHDLHTRFPNLDVIFATSAGVDQFDLGELPGYIQVVRMLDPGIAQGIIEYACFAVLSLHRQVPLYLRQQRARVWQDHELTPARRRRVGVMGLGNLGVAVTQALRPFGFELRGWARSHKHIDGVQCFAGDVQLKPFLAQCDILICLLPLTDDTRGVLNAQTFAAMPKGAQLINLGRGGHLIERDLLDALDSGQLSDAVVDVLEDEPPSPDHPFWSHPNLWLTPHIGANTSPDTAFEVLLGNLRRHQRGEAMHGVIARHQGY</sequence>
<dbReference type="OrthoDB" id="9787219at2"/>
<dbReference type="SUPFAM" id="SSF51735">
    <property type="entry name" value="NAD(P)-binding Rossmann-fold domains"/>
    <property type="match status" value="1"/>
</dbReference>
<organism evidence="4 5">
    <name type="scientific">Pseudomonas abietaniphila</name>
    <dbReference type="NCBI Taxonomy" id="89065"/>
    <lineage>
        <taxon>Bacteria</taxon>
        <taxon>Pseudomonadati</taxon>
        <taxon>Pseudomonadota</taxon>
        <taxon>Gammaproteobacteria</taxon>
        <taxon>Pseudomonadales</taxon>
        <taxon>Pseudomonadaceae</taxon>
        <taxon>Pseudomonas</taxon>
    </lineage>
</organism>
<name>A0A1G8AK25_9PSED</name>
<dbReference type="Proteomes" id="UP000182894">
    <property type="component" value="Unassembled WGS sequence"/>
</dbReference>
<dbReference type="RefSeq" id="WP_074752604.1">
    <property type="nucleotide sequence ID" value="NZ_FNCO01000005.1"/>
</dbReference>
<dbReference type="Pfam" id="PF02826">
    <property type="entry name" value="2-Hacid_dh_C"/>
    <property type="match status" value="1"/>
</dbReference>
<dbReference type="EMBL" id="FNCO01000005">
    <property type="protein sequence ID" value="SDH21301.1"/>
    <property type="molecule type" value="Genomic_DNA"/>
</dbReference>
<evidence type="ECO:0000313" key="4">
    <source>
        <dbReference type="EMBL" id="SDH21301.1"/>
    </source>
</evidence>
<dbReference type="InterPro" id="IPR036291">
    <property type="entry name" value="NAD(P)-bd_dom_sf"/>
</dbReference>
<keyword evidence="2" id="KW-0520">NAD</keyword>
<gene>
    <name evidence="4" type="ORF">SAMN05216605_10579</name>
</gene>